<dbReference type="CDD" id="cd06529">
    <property type="entry name" value="S24_LexA-like"/>
    <property type="match status" value="1"/>
</dbReference>
<evidence type="ECO:0000256" key="1">
    <source>
        <dbReference type="ARBA" id="ARBA00007484"/>
    </source>
</evidence>
<keyword evidence="2" id="KW-0227">DNA damage</keyword>
<reference evidence="9 11" key="1">
    <citation type="submission" date="2014-02" db="EMBL/GenBank/DDBJ databases">
        <title>Expanding our view of genomic diversity in Candidatus Accumulibacter clades.</title>
        <authorList>
            <person name="Skennerton C.T."/>
            <person name="Barr J.J."/>
            <person name="Slater F.R."/>
            <person name="Bond P.L."/>
            <person name="Tyson G.W."/>
        </authorList>
    </citation>
    <scope>NUCLEOTIDE SEQUENCE [LARGE SCALE GENOMIC DNA]</scope>
    <source>
        <strain evidence="11">SK-02</strain>
    </source>
</reference>
<dbReference type="NCBIfam" id="NF007621">
    <property type="entry name" value="PRK10276.1"/>
    <property type="match status" value="1"/>
</dbReference>
<dbReference type="GO" id="GO:0006281">
    <property type="term" value="P:DNA repair"/>
    <property type="evidence" value="ECO:0007669"/>
    <property type="project" value="UniProtKB-KW"/>
</dbReference>
<dbReference type="SUPFAM" id="SSF51306">
    <property type="entry name" value="LexA/Signal peptidase"/>
    <property type="match status" value="1"/>
</dbReference>
<dbReference type="EC" id="3.4.21.88" evidence="9"/>
<dbReference type="KEGG" id="acog:HWD57_03435"/>
<protein>
    <submittedName>
        <fullName evidence="9">LexA repressor</fullName>
        <ecNumber evidence="9">3.4.21.88</ecNumber>
    </submittedName>
    <submittedName>
        <fullName evidence="10">Translesion error-prone DNA polymerase V autoproteolytic subunit</fullName>
        <ecNumber evidence="10">2.7.7.7</ecNumber>
    </submittedName>
</protein>
<evidence type="ECO:0000256" key="6">
    <source>
        <dbReference type="ARBA" id="ARBA00023236"/>
    </source>
</evidence>
<dbReference type="EMBL" id="JDST02000074">
    <property type="protein sequence ID" value="KFB75776.1"/>
    <property type="molecule type" value="Genomic_DNA"/>
</dbReference>
<gene>
    <name evidence="9" type="primary">lexA_2</name>
    <name evidence="10" type="synonym">umuD</name>
    <name evidence="9" type="ORF">AW06_003157</name>
    <name evidence="10" type="ORF">HWD57_03435</name>
</gene>
<dbReference type="EMBL" id="CP058708">
    <property type="protein sequence ID" value="QLH48935.1"/>
    <property type="molecule type" value="Genomic_DNA"/>
</dbReference>
<dbReference type="RefSeq" id="WP_034951275.1">
    <property type="nucleotide sequence ID" value="NZ_JDST02000074.1"/>
</dbReference>
<dbReference type="Pfam" id="PF00717">
    <property type="entry name" value="Peptidase_S24"/>
    <property type="match status" value="1"/>
</dbReference>
<evidence type="ECO:0000256" key="3">
    <source>
        <dbReference type="ARBA" id="ARBA00022801"/>
    </source>
</evidence>
<dbReference type="AlphaFoldDB" id="A0A080M3Z5"/>
<keyword evidence="10" id="KW-0548">Nucleotidyltransferase</keyword>
<dbReference type="InterPro" id="IPR015927">
    <property type="entry name" value="Peptidase_S24_S26A/B/C"/>
</dbReference>
<dbReference type="PANTHER" id="PTHR33516">
    <property type="entry name" value="LEXA REPRESSOR"/>
    <property type="match status" value="1"/>
</dbReference>
<dbReference type="InterPro" id="IPR050077">
    <property type="entry name" value="LexA_repressor"/>
</dbReference>
<keyword evidence="6" id="KW-0742">SOS response</keyword>
<keyword evidence="10" id="KW-0808">Transferase</keyword>
<keyword evidence="11" id="KW-1185">Reference proteome</keyword>
<dbReference type="InterPro" id="IPR006197">
    <property type="entry name" value="Peptidase_S24_LexA"/>
</dbReference>
<evidence type="ECO:0000313" key="11">
    <source>
        <dbReference type="Proteomes" id="UP000021315"/>
    </source>
</evidence>
<evidence type="ECO:0000256" key="5">
    <source>
        <dbReference type="ARBA" id="ARBA00023204"/>
    </source>
</evidence>
<proteinExistence type="inferred from homology"/>
<dbReference type="GO" id="GO:0006355">
    <property type="term" value="P:regulation of DNA-templated transcription"/>
    <property type="evidence" value="ECO:0007669"/>
    <property type="project" value="InterPro"/>
</dbReference>
<accession>A0A7D5N8A5</accession>
<organism evidence="9 11">
    <name type="scientific">Candidatus Accumulibacter cognatus</name>
    <dbReference type="NCBI Taxonomy" id="2954383"/>
    <lineage>
        <taxon>Bacteria</taxon>
        <taxon>Pseudomonadati</taxon>
        <taxon>Pseudomonadota</taxon>
        <taxon>Betaproteobacteria</taxon>
        <taxon>Candidatus Accumulibacter</taxon>
    </lineage>
</organism>
<comment type="similarity">
    <text evidence="1 7">Belongs to the peptidase S24 family.</text>
</comment>
<dbReference type="InterPro" id="IPR039418">
    <property type="entry name" value="LexA-like"/>
</dbReference>
<dbReference type="PRINTS" id="PR00726">
    <property type="entry name" value="LEXASERPTASE"/>
</dbReference>
<dbReference type="STRING" id="1453999.AW06_003157"/>
<sequence length="152" mass="16986">MNHLVRTLLQVPEIVEQNPCAAEIILFAHRISAGFPSPAADHAEEGLDLNDYLIRNKPATFMFTVRGDSMIGASIEDGDKVLVDRALTPKSHDIIVAVVDGEYTIKRLYRYRGRVELRPENPHYPPIILAEGEALQTWGVVVGVVRRYPVRG</sequence>
<dbReference type="GO" id="GO:0003887">
    <property type="term" value="F:DNA-directed DNA polymerase activity"/>
    <property type="evidence" value="ECO:0007669"/>
    <property type="project" value="UniProtKB-EC"/>
</dbReference>
<dbReference type="GO" id="GO:0009432">
    <property type="term" value="P:SOS response"/>
    <property type="evidence" value="ECO:0007669"/>
    <property type="project" value="UniProtKB-KW"/>
</dbReference>
<reference evidence="10 12" key="2">
    <citation type="journal article" date="2019" name="Microbiome">
        <title>Annotated bacterial chromosomes from frame-shift-corrected long-read metagenomic data.</title>
        <authorList>
            <person name="Arumugam K."/>
            <person name="Bagci C."/>
            <person name="Bessarab I."/>
            <person name="Beier S."/>
            <person name="Buchfink B."/>
            <person name="Gorska A."/>
            <person name="Qiu G."/>
            <person name="Huson D.H."/>
            <person name="Williams R.B.H."/>
        </authorList>
    </citation>
    <scope>NUCLEOTIDE SEQUENCE [LARGE SCALE GENOMIC DNA]</scope>
    <source>
        <strain evidence="10">SSA1</strain>
    </source>
</reference>
<evidence type="ECO:0000259" key="8">
    <source>
        <dbReference type="Pfam" id="PF00717"/>
    </source>
</evidence>
<evidence type="ECO:0000256" key="2">
    <source>
        <dbReference type="ARBA" id="ARBA00022763"/>
    </source>
</evidence>
<dbReference type="GO" id="GO:0003677">
    <property type="term" value="F:DNA binding"/>
    <property type="evidence" value="ECO:0007669"/>
    <property type="project" value="InterPro"/>
</dbReference>
<accession>A0A080M3Z5</accession>
<evidence type="ECO:0000313" key="9">
    <source>
        <dbReference type="EMBL" id="KFB75776.1"/>
    </source>
</evidence>
<name>A0A080M3Z5_9PROT</name>
<keyword evidence="3 7" id="KW-0378">Hydrolase</keyword>
<dbReference type="GO" id="GO:0004252">
    <property type="term" value="F:serine-type endopeptidase activity"/>
    <property type="evidence" value="ECO:0007669"/>
    <property type="project" value="UniProtKB-EC"/>
</dbReference>
<dbReference type="EC" id="2.7.7.7" evidence="10"/>
<evidence type="ECO:0000313" key="10">
    <source>
        <dbReference type="EMBL" id="QLH48935.1"/>
    </source>
</evidence>
<evidence type="ECO:0000256" key="7">
    <source>
        <dbReference type="RuleBase" id="RU003991"/>
    </source>
</evidence>
<dbReference type="Gene3D" id="2.10.109.10">
    <property type="entry name" value="Umud Fragment, subunit A"/>
    <property type="match status" value="1"/>
</dbReference>
<keyword evidence="4 7" id="KW-0068">Autocatalytic cleavage</keyword>
<keyword evidence="5" id="KW-0234">DNA repair</keyword>
<evidence type="ECO:0000256" key="4">
    <source>
        <dbReference type="ARBA" id="ARBA00022813"/>
    </source>
</evidence>
<dbReference type="Proteomes" id="UP000021315">
    <property type="component" value="Unassembled WGS sequence"/>
</dbReference>
<reference evidence="10" key="3">
    <citation type="submission" date="2020-06" db="EMBL/GenBank/DDBJ databases">
        <authorList>
            <person name="Arumugam K."/>
            <person name="Besarab I."/>
            <person name="Haryono M."/>
            <person name="Bagci C."/>
            <person name="Beier S."/>
            <person name="Buchfink B."/>
            <person name="Gorska A."/>
            <person name="Qiu G."/>
            <person name="Huson D.H."/>
            <person name="Williams R.B."/>
        </authorList>
    </citation>
    <scope>NUCLEOTIDE SEQUENCE</scope>
    <source>
        <strain evidence="10">SSA1</strain>
    </source>
</reference>
<feature type="domain" description="Peptidase S24/S26A/S26B/S26C" evidence="8">
    <location>
        <begin position="29"/>
        <end position="142"/>
    </location>
</feature>
<dbReference type="PANTHER" id="PTHR33516:SF2">
    <property type="entry name" value="LEXA REPRESSOR-RELATED"/>
    <property type="match status" value="1"/>
</dbReference>
<dbReference type="InterPro" id="IPR036286">
    <property type="entry name" value="LexA/Signal_pep-like_sf"/>
</dbReference>
<evidence type="ECO:0000313" key="12">
    <source>
        <dbReference type="Proteomes" id="UP000509684"/>
    </source>
</evidence>
<dbReference type="Proteomes" id="UP000509684">
    <property type="component" value="Chromosome"/>
</dbReference>